<keyword evidence="2" id="KW-0238">DNA-binding</keyword>
<sequence>MTVGMLNARPCVFTFLLGDDFSMMSLAAAIEPLRSCNRLQEKQAFRWHLASLNGETVTAANGIAFATLPVSEVLAHTDYLFICGGERVVAPRVERGYLAILRQAARQGLAIGALSTGTFLLAKCGLLKGYRCTIHWESLSAFSESWPDIHCTRTLFEIDRNRLTCAGGTAAMDMMLHLIGDRIGQPEAQAVASQFHHDRIRNMAEQQRGGATLQTVAPPTVQSAIAVMRAHLENPLMMDDLAHRVGVGKRQLERLFAQYVEKTPQRFYLELRLQQAREMLIYSDQSVIDIALSVGFNSTSHFAAWFRRVFGILPSRVRRGRRGKYQ</sequence>
<keyword evidence="6" id="KW-1185">Reference proteome</keyword>
<protein>
    <submittedName>
        <fullName evidence="5">AraC family transcriptional regulator with amidase-like domain</fullName>
    </submittedName>
</protein>
<gene>
    <name evidence="5" type="ORF">EDC52_103484</name>
</gene>
<dbReference type="InterPro" id="IPR018062">
    <property type="entry name" value="HTH_AraC-typ_CS"/>
</dbReference>
<organism evidence="5 6">
    <name type="scientific">Biostraticola tofi</name>
    <dbReference type="NCBI Taxonomy" id="466109"/>
    <lineage>
        <taxon>Bacteria</taxon>
        <taxon>Pseudomonadati</taxon>
        <taxon>Pseudomonadota</taxon>
        <taxon>Gammaproteobacteria</taxon>
        <taxon>Enterobacterales</taxon>
        <taxon>Bruguierivoracaceae</taxon>
        <taxon>Biostraticola</taxon>
    </lineage>
</organism>
<dbReference type="PANTHER" id="PTHR43130:SF3">
    <property type="entry name" value="HTH-TYPE TRANSCRIPTIONAL REGULATOR RV1931C"/>
    <property type="match status" value="1"/>
</dbReference>
<dbReference type="InterPro" id="IPR052158">
    <property type="entry name" value="INH-QAR"/>
</dbReference>
<dbReference type="SUPFAM" id="SSF46689">
    <property type="entry name" value="Homeodomain-like"/>
    <property type="match status" value="2"/>
</dbReference>
<comment type="caution">
    <text evidence="5">The sequence shown here is derived from an EMBL/GenBank/DDBJ whole genome shotgun (WGS) entry which is preliminary data.</text>
</comment>
<dbReference type="InterPro" id="IPR018060">
    <property type="entry name" value="HTH_AraC"/>
</dbReference>
<dbReference type="InterPro" id="IPR002818">
    <property type="entry name" value="DJ-1/PfpI"/>
</dbReference>
<dbReference type="Proteomes" id="UP000295719">
    <property type="component" value="Unassembled WGS sequence"/>
</dbReference>
<name>A0A4R3Z0L9_9GAMM</name>
<evidence type="ECO:0000256" key="1">
    <source>
        <dbReference type="ARBA" id="ARBA00023015"/>
    </source>
</evidence>
<proteinExistence type="predicted"/>
<dbReference type="SUPFAM" id="SSF52317">
    <property type="entry name" value="Class I glutamine amidotransferase-like"/>
    <property type="match status" value="1"/>
</dbReference>
<reference evidence="5 6" key="1">
    <citation type="submission" date="2019-03" db="EMBL/GenBank/DDBJ databases">
        <title>Genomic Encyclopedia of Type Strains, Phase IV (KMG-IV): sequencing the most valuable type-strain genomes for metagenomic binning, comparative biology and taxonomic classification.</title>
        <authorList>
            <person name="Goeker M."/>
        </authorList>
    </citation>
    <scope>NUCLEOTIDE SEQUENCE [LARGE SCALE GENOMIC DNA]</scope>
    <source>
        <strain evidence="5 6">DSM 19580</strain>
    </source>
</reference>
<evidence type="ECO:0000256" key="2">
    <source>
        <dbReference type="ARBA" id="ARBA00023125"/>
    </source>
</evidence>
<evidence type="ECO:0000259" key="4">
    <source>
        <dbReference type="PROSITE" id="PS01124"/>
    </source>
</evidence>
<evidence type="ECO:0000256" key="3">
    <source>
        <dbReference type="ARBA" id="ARBA00023163"/>
    </source>
</evidence>
<dbReference type="PROSITE" id="PS01124">
    <property type="entry name" value="HTH_ARAC_FAMILY_2"/>
    <property type="match status" value="1"/>
</dbReference>
<dbReference type="GO" id="GO:0003700">
    <property type="term" value="F:DNA-binding transcription factor activity"/>
    <property type="evidence" value="ECO:0007669"/>
    <property type="project" value="InterPro"/>
</dbReference>
<dbReference type="PANTHER" id="PTHR43130">
    <property type="entry name" value="ARAC-FAMILY TRANSCRIPTIONAL REGULATOR"/>
    <property type="match status" value="1"/>
</dbReference>
<evidence type="ECO:0000313" key="6">
    <source>
        <dbReference type="Proteomes" id="UP000295719"/>
    </source>
</evidence>
<dbReference type="CDD" id="cd03136">
    <property type="entry name" value="GATase1_AraC_ArgR_like"/>
    <property type="match status" value="1"/>
</dbReference>
<dbReference type="PROSITE" id="PS00041">
    <property type="entry name" value="HTH_ARAC_FAMILY_1"/>
    <property type="match status" value="1"/>
</dbReference>
<dbReference type="RefSeq" id="WP_230467996.1">
    <property type="nucleotide sequence ID" value="NZ_SMCR01000003.1"/>
</dbReference>
<dbReference type="AlphaFoldDB" id="A0A4R3Z0L9"/>
<dbReference type="Pfam" id="PF01965">
    <property type="entry name" value="DJ-1_PfpI"/>
    <property type="match status" value="1"/>
</dbReference>
<feature type="domain" description="HTH araC/xylS-type" evidence="4">
    <location>
        <begin position="222"/>
        <end position="320"/>
    </location>
</feature>
<dbReference type="InterPro" id="IPR009057">
    <property type="entry name" value="Homeodomain-like_sf"/>
</dbReference>
<dbReference type="EMBL" id="SMCR01000003">
    <property type="protein sequence ID" value="TCV98392.1"/>
    <property type="molecule type" value="Genomic_DNA"/>
</dbReference>
<keyword evidence="3" id="KW-0804">Transcription</keyword>
<dbReference type="Gene3D" id="1.10.10.60">
    <property type="entry name" value="Homeodomain-like"/>
    <property type="match status" value="1"/>
</dbReference>
<dbReference type="GO" id="GO:0043565">
    <property type="term" value="F:sequence-specific DNA binding"/>
    <property type="evidence" value="ECO:0007669"/>
    <property type="project" value="InterPro"/>
</dbReference>
<dbReference type="InterPro" id="IPR029062">
    <property type="entry name" value="Class_I_gatase-like"/>
</dbReference>
<accession>A0A4R3Z0L9</accession>
<dbReference type="Pfam" id="PF12833">
    <property type="entry name" value="HTH_18"/>
    <property type="match status" value="1"/>
</dbReference>
<dbReference type="InterPro" id="IPR020449">
    <property type="entry name" value="Tscrpt_reg_AraC-type_HTH"/>
</dbReference>
<dbReference type="SMART" id="SM00342">
    <property type="entry name" value="HTH_ARAC"/>
    <property type="match status" value="1"/>
</dbReference>
<dbReference type="PRINTS" id="PR00032">
    <property type="entry name" value="HTHARAC"/>
</dbReference>
<dbReference type="Gene3D" id="3.40.50.880">
    <property type="match status" value="1"/>
</dbReference>
<evidence type="ECO:0000313" key="5">
    <source>
        <dbReference type="EMBL" id="TCV98392.1"/>
    </source>
</evidence>
<keyword evidence="1" id="KW-0805">Transcription regulation</keyword>